<dbReference type="GO" id="GO:0008270">
    <property type="term" value="F:zinc ion binding"/>
    <property type="evidence" value="ECO:0007669"/>
    <property type="project" value="UniProtKB-KW"/>
</dbReference>
<keyword evidence="6" id="KW-0812">Transmembrane</keyword>
<feature type="region of interest" description="Disordered" evidence="5">
    <location>
        <begin position="360"/>
        <end position="474"/>
    </location>
</feature>
<evidence type="ECO:0000256" key="4">
    <source>
        <dbReference type="SAM" id="Coils"/>
    </source>
</evidence>
<feature type="transmembrane region" description="Helical" evidence="6">
    <location>
        <begin position="1536"/>
        <end position="1556"/>
    </location>
</feature>
<comment type="caution">
    <text evidence="8">The sequence shown here is derived from an EMBL/GenBank/DDBJ whole genome shotgun (WGS) entry which is preliminary data.</text>
</comment>
<gene>
    <name evidence="8" type="ORF">CAUJ_LOCUS5940</name>
</gene>
<feature type="transmembrane region" description="Helical" evidence="6">
    <location>
        <begin position="1717"/>
        <end position="1738"/>
    </location>
</feature>
<feature type="region of interest" description="Disordered" evidence="5">
    <location>
        <begin position="1034"/>
        <end position="1091"/>
    </location>
</feature>
<feature type="transmembrane region" description="Helical" evidence="6">
    <location>
        <begin position="1750"/>
        <end position="1772"/>
    </location>
</feature>
<keyword evidence="9" id="KW-1185">Reference proteome</keyword>
<dbReference type="Proteomes" id="UP000835052">
    <property type="component" value="Unassembled WGS sequence"/>
</dbReference>
<feature type="transmembrane region" description="Helical" evidence="6">
    <location>
        <begin position="1493"/>
        <end position="1515"/>
    </location>
</feature>
<name>A0A8S1H3L5_9PELO</name>
<feature type="transmembrane region" description="Helical" evidence="6">
    <location>
        <begin position="1678"/>
        <end position="1701"/>
    </location>
</feature>
<evidence type="ECO:0000256" key="6">
    <source>
        <dbReference type="SAM" id="Phobius"/>
    </source>
</evidence>
<organism evidence="8 9">
    <name type="scientific">Caenorhabditis auriculariae</name>
    <dbReference type="NCBI Taxonomy" id="2777116"/>
    <lineage>
        <taxon>Eukaryota</taxon>
        <taxon>Metazoa</taxon>
        <taxon>Ecdysozoa</taxon>
        <taxon>Nematoda</taxon>
        <taxon>Chromadorea</taxon>
        <taxon>Rhabditida</taxon>
        <taxon>Rhabditina</taxon>
        <taxon>Rhabditomorpha</taxon>
        <taxon>Rhabditoidea</taxon>
        <taxon>Rhabditidae</taxon>
        <taxon>Peloderinae</taxon>
        <taxon>Caenorhabditis</taxon>
    </lineage>
</organism>
<proteinExistence type="predicted"/>
<feature type="compositionally biased region" description="Acidic residues" evidence="5">
    <location>
        <begin position="1070"/>
        <end position="1086"/>
    </location>
</feature>
<protein>
    <recommendedName>
        <fullName evidence="7">RING-type domain-containing protein</fullName>
    </recommendedName>
</protein>
<reference evidence="8" key="1">
    <citation type="submission" date="2020-10" db="EMBL/GenBank/DDBJ databases">
        <authorList>
            <person name="Kikuchi T."/>
        </authorList>
    </citation>
    <scope>NUCLEOTIDE SEQUENCE</scope>
    <source>
        <strain evidence="8">NKZ352</strain>
    </source>
</reference>
<dbReference type="InterPro" id="IPR013083">
    <property type="entry name" value="Znf_RING/FYVE/PHD"/>
</dbReference>
<keyword evidence="1 3" id="KW-0863">Zinc-finger</keyword>
<dbReference type="EMBL" id="CAJGYM010000013">
    <property type="protein sequence ID" value="CAD6190021.1"/>
    <property type="molecule type" value="Genomic_DNA"/>
</dbReference>
<dbReference type="InterPro" id="IPR019422">
    <property type="entry name" value="7TM_GPCR_serpentine_rcpt_Srh"/>
</dbReference>
<evidence type="ECO:0000256" key="3">
    <source>
        <dbReference type="PROSITE-ProRule" id="PRU00175"/>
    </source>
</evidence>
<evidence type="ECO:0000259" key="7">
    <source>
        <dbReference type="PROSITE" id="PS50089"/>
    </source>
</evidence>
<keyword evidence="4" id="KW-0175">Coiled coil</keyword>
<feature type="region of interest" description="Disordered" evidence="5">
    <location>
        <begin position="1208"/>
        <end position="1227"/>
    </location>
</feature>
<feature type="compositionally biased region" description="Acidic residues" evidence="5">
    <location>
        <begin position="737"/>
        <end position="746"/>
    </location>
</feature>
<feature type="compositionally biased region" description="Basic and acidic residues" evidence="5">
    <location>
        <begin position="360"/>
        <end position="374"/>
    </location>
</feature>
<evidence type="ECO:0000313" key="9">
    <source>
        <dbReference type="Proteomes" id="UP000835052"/>
    </source>
</evidence>
<feature type="compositionally biased region" description="Polar residues" evidence="5">
    <location>
        <begin position="972"/>
        <end position="986"/>
    </location>
</feature>
<keyword evidence="2" id="KW-0862">Zinc</keyword>
<evidence type="ECO:0000256" key="2">
    <source>
        <dbReference type="ARBA" id="ARBA00022833"/>
    </source>
</evidence>
<dbReference type="OrthoDB" id="5858254at2759"/>
<evidence type="ECO:0000256" key="5">
    <source>
        <dbReference type="SAM" id="MobiDB-lite"/>
    </source>
</evidence>
<dbReference type="SUPFAM" id="SSF57850">
    <property type="entry name" value="RING/U-box"/>
    <property type="match status" value="1"/>
</dbReference>
<evidence type="ECO:0000313" key="8">
    <source>
        <dbReference type="EMBL" id="CAD6190021.1"/>
    </source>
</evidence>
<evidence type="ECO:0000256" key="1">
    <source>
        <dbReference type="ARBA" id="ARBA00022771"/>
    </source>
</evidence>
<feature type="region of interest" description="Disordered" evidence="5">
    <location>
        <begin position="959"/>
        <end position="997"/>
    </location>
</feature>
<dbReference type="Gene3D" id="3.30.40.10">
    <property type="entry name" value="Zinc/RING finger domain, C3HC4 (zinc finger)"/>
    <property type="match status" value="1"/>
</dbReference>
<feature type="coiled-coil region" evidence="4">
    <location>
        <begin position="1109"/>
        <end position="1143"/>
    </location>
</feature>
<feature type="region of interest" description="Disordered" evidence="5">
    <location>
        <begin position="1318"/>
        <end position="1338"/>
    </location>
</feature>
<keyword evidence="6" id="KW-1133">Transmembrane helix</keyword>
<feature type="compositionally biased region" description="Basic and acidic residues" evidence="5">
    <location>
        <begin position="1217"/>
        <end position="1227"/>
    </location>
</feature>
<dbReference type="PANTHER" id="PTHR46891">
    <property type="entry name" value="SERPENTINE RECEPTOR, CLASS H-RELATED"/>
    <property type="match status" value="1"/>
</dbReference>
<keyword evidence="6" id="KW-0472">Membrane</keyword>
<sequence>MFLWPPADLKFLDNIELFWTPYTVTSVMAVCAGHAQVKWEAAEELDPTVRVSEATAQLIFNNYRGKTPLFHTWFCFEELKYMAVQVHLLEWRWHRTAGRANAERIPRDPIIPVGPRGQFLEYNRTTKTLVGRVDGIEISFDELLEKYKDPYKDIELYISIFKSLDFPVQRRKNGELAVDSKLFAVSLTPKVSEIPQLLVRDIAYCIIDNAGPTVPLAFAGNMLFYVTIEVETKQDFEFCRNIQSSREFALKHMANIYGWSLEKLRKLADDFPPTFHHKYVLPSDVMLSLSELLEDPTIIKDPKRYKENLDKLGYSYSLPSKPTESKLEDLNAEEDWKCPSEFCDRYIQWCFIMEKEESDGKQILSKEVDPETRKLGQKKPKKKRHPKKSRQESSNDLDPVNETKADPLPHGGLPGQVVDVHVNPEKDAEESASKHSEISRPDFPDSKPLLKGEGSHEPLKTDSEKMSTFNRGSFDTNVPQSECFYLDAGDYSEKLQEGEQVFSNQMDNSISTGDSYRSDLHNQKVLGSLGFFTNSELGDVLSDEAYAEALAEQIEFDNFPKLTGEVPTTPAIPLTEDFFKKPTDEARILKEIDEFAARIEPFLEEIATNLPQAIRPLKEFFDVAGYFHDNQKRDQFCQNTLMEGPNAHLTHFANIEPIKPRFKFQIRSDGRFFRKVNKMAEPPKTGKSTVEDPKTIVDNTVDDLQKSLELESESCVASVEQARSDQENKENWTFSSDLEDSGDDNIDLVQFNKEPDRRESASELENIEENFTLSSEMISSIENFSEGENYPDHGSIKPIAVFGTIAQDALDEKMSSEDFATGTQELIAAMRSIVEDPEVLSMASENIPSSERVMERKCFYQRLAEETKAKEKWLEDMKKETKIDERIVEMDRRSAFFEAMEVSTLEMLKEYRKSKKKTALLLETIVEETVDPEVLQRVTEMILSDQLKLNKVISTQETATQTRKPVAVVEEGSQTVAEPNQEMATQTDEKREKVSATQTDAPYPIIVEKLEKRSELKLETLRLYQNFGVQTADEKIPEKQEMATQTEEEEEENLERSQRRKCSSSSEVSEQSDEEEELYSDGEEPESQPMNQREQYEIIQRLYDVQSQNYEVIEKCQKLEDELKNKTAECETKDRAIEKLKREFVKFSKDIIDMATMSYRRFNENQNFPYIPKDVFSLLDTVKGDIDQIGSRSRAILQKFSELSRKKVEPDVPAESPDEKKKLDLKKKELERSRQTLKVAEDSLENLKLIMRCLKSENNAVKWRLQLMCCDIEAVAEVCRRNVASFSIPFDAELEKLPEFPTISEDDVMRIYNHFSSSNEEKPLKPPPVKNLVENKKPLKTKGPTKWKPIEEKKPLNVERNEDCAICFESLKGSRVFQCEHCCQFTHHECIVKWLTVCRSCVTCRGHINDLDEFPQFDLKFPTKSRVAYAARLPISPSKSGRIDYKCNSVIDDLTSKLVDKYPAFFSFYPSEMAEVMSVKYDYCYPVSELKGYLAAMNWTSIVLFSASVAAFWIIRVASPPQMGNFKWLLFLQQFWTLNNDIAFSCLSTPVMYLPAVAGFPAGVLHWFRVPSIYQFYFLNGSLGVLSVSSLSLFFMRHQAILPSDHFGKLNDNIRITLIFVHYLFFASYLAPIHVLKQKDDFTLKFELVRKLGCIPPGLYTEDVVMMTESRIGSSHHYFGIAAAYLTVLGLFFVAHSFYVIRTRKPLTSVATSKKQLYFMAALSIQVAIPNVAILLPYSVMLYGDYNQATNNICTLFSTSHGLLASIAMVVVHPPYRNYVTSIFHKKRATVFSMNTFESNYPAHTNA</sequence>
<feature type="compositionally biased region" description="Basic residues" evidence="5">
    <location>
        <begin position="375"/>
        <end position="388"/>
    </location>
</feature>
<dbReference type="InterPro" id="IPR001841">
    <property type="entry name" value="Znf_RING"/>
</dbReference>
<keyword evidence="1 3" id="KW-0479">Metal-binding</keyword>
<accession>A0A8S1H3L5</accession>
<feature type="compositionally biased region" description="Basic and acidic residues" evidence="5">
    <location>
        <begin position="422"/>
        <end position="465"/>
    </location>
</feature>
<feature type="domain" description="RING-type" evidence="7">
    <location>
        <begin position="1364"/>
        <end position="1405"/>
    </location>
</feature>
<feature type="transmembrane region" description="Helical" evidence="6">
    <location>
        <begin position="1616"/>
        <end position="1636"/>
    </location>
</feature>
<dbReference type="PROSITE" id="PS50089">
    <property type="entry name" value="ZF_RING_2"/>
    <property type="match status" value="1"/>
</dbReference>
<feature type="region of interest" description="Disordered" evidence="5">
    <location>
        <begin position="718"/>
        <end position="746"/>
    </location>
</feature>
<feature type="transmembrane region" description="Helical" evidence="6">
    <location>
        <begin position="1576"/>
        <end position="1595"/>
    </location>
</feature>
<dbReference type="Pfam" id="PF10318">
    <property type="entry name" value="7TM_GPCR_Srh"/>
    <property type="match status" value="1"/>
</dbReference>